<comment type="subcellular location">
    <subcellularLocation>
        <location evidence="2">Membrane</location>
    </subcellularLocation>
</comment>
<evidence type="ECO:0000256" key="7">
    <source>
        <dbReference type="ARBA" id="ARBA00022777"/>
    </source>
</evidence>
<dbReference type="InterPro" id="IPR036097">
    <property type="entry name" value="HisK_dim/P_sf"/>
</dbReference>
<evidence type="ECO:0000256" key="3">
    <source>
        <dbReference type="ARBA" id="ARBA00012438"/>
    </source>
</evidence>
<accession>A0A518B856</accession>
<dbReference type="GO" id="GO:0000155">
    <property type="term" value="F:phosphorelay sensor kinase activity"/>
    <property type="evidence" value="ECO:0007669"/>
    <property type="project" value="InterPro"/>
</dbReference>
<evidence type="ECO:0000259" key="15">
    <source>
        <dbReference type="PROSITE" id="PS50110"/>
    </source>
</evidence>
<dbReference type="InterPro" id="IPR011006">
    <property type="entry name" value="CheY-like_superfamily"/>
</dbReference>
<dbReference type="Pfam" id="PF00072">
    <property type="entry name" value="Response_reg"/>
    <property type="match status" value="1"/>
</dbReference>
<dbReference type="CDD" id="cd17546">
    <property type="entry name" value="REC_hyHK_CKI1_RcsC-like"/>
    <property type="match status" value="1"/>
</dbReference>
<dbReference type="SMART" id="SM00388">
    <property type="entry name" value="HisKA"/>
    <property type="match status" value="1"/>
</dbReference>
<keyword evidence="10" id="KW-0472">Membrane</keyword>
<dbReference type="InterPro" id="IPR036890">
    <property type="entry name" value="HATPase_C_sf"/>
</dbReference>
<keyword evidence="13" id="KW-0175">Coiled coil</keyword>
<dbReference type="InterPro" id="IPR003594">
    <property type="entry name" value="HATPase_dom"/>
</dbReference>
<organism evidence="16 17">
    <name type="scientific">Kolteria novifilia</name>
    <dbReference type="NCBI Taxonomy" id="2527975"/>
    <lineage>
        <taxon>Bacteria</taxon>
        <taxon>Pseudomonadati</taxon>
        <taxon>Planctomycetota</taxon>
        <taxon>Planctomycetia</taxon>
        <taxon>Kolteriales</taxon>
        <taxon>Kolteriaceae</taxon>
        <taxon>Kolteria</taxon>
    </lineage>
</organism>
<dbReference type="Gene3D" id="3.30.565.10">
    <property type="entry name" value="Histidine kinase-like ATPase, C-terminal domain"/>
    <property type="match status" value="1"/>
</dbReference>
<evidence type="ECO:0000313" key="16">
    <source>
        <dbReference type="EMBL" id="QDU63157.1"/>
    </source>
</evidence>
<dbReference type="Proteomes" id="UP000317093">
    <property type="component" value="Chromosome"/>
</dbReference>
<dbReference type="RefSeq" id="WP_145260406.1">
    <property type="nucleotide sequence ID" value="NZ_CP036279.1"/>
</dbReference>
<dbReference type="Gene3D" id="3.40.50.2300">
    <property type="match status" value="1"/>
</dbReference>
<evidence type="ECO:0000259" key="14">
    <source>
        <dbReference type="PROSITE" id="PS50109"/>
    </source>
</evidence>
<dbReference type="EMBL" id="CP036279">
    <property type="protein sequence ID" value="QDU63157.1"/>
    <property type="molecule type" value="Genomic_DNA"/>
</dbReference>
<dbReference type="InterPro" id="IPR003661">
    <property type="entry name" value="HisK_dim/P_dom"/>
</dbReference>
<evidence type="ECO:0000256" key="6">
    <source>
        <dbReference type="ARBA" id="ARBA00022741"/>
    </source>
</evidence>
<dbReference type="PANTHER" id="PTHR45339:SF3">
    <property type="entry name" value="HISTIDINE KINASE"/>
    <property type="match status" value="1"/>
</dbReference>
<keyword evidence="7 16" id="KW-0418">Kinase</keyword>
<evidence type="ECO:0000256" key="2">
    <source>
        <dbReference type="ARBA" id="ARBA00004370"/>
    </source>
</evidence>
<dbReference type="PANTHER" id="PTHR45339">
    <property type="entry name" value="HYBRID SIGNAL TRANSDUCTION HISTIDINE KINASE J"/>
    <property type="match status" value="1"/>
</dbReference>
<sequence length="642" mass="71517">METLSTLLSDIFGSGSTECEADTLLRPLFVKLRGFGVADIWVVDHTGSVLANQHVDKSTPPVPEWLDVKDTFAATDLPDDGALFQLRLAKETGKSGLLIGQLVEGTGTSGLAKLREDLPWLRLASNYVYQTLTRQAELREERTRIDQFTREHEAFRADHERIVLANLRERDARLKEQQSYLERLEQEVQNRTKELRKHALQLEVANQALERANQELEIEVRERQRIEEQLRAARETAEDANRSKSEFLANMSHEIRTPMTSVLGFTDVLLEDPYIQEAPSERLHDLRTIKRNAEYLLEIVNDILDLSKIEAGQLNIERISCHPAQIVAEIGSLMRVRAEMKGLLLRIAYIGKIPDIICTDPTRLRQILINLIGNAVKFTEAGTIHCSVELDAPAANEPMLRFTVKDTGIGMTAKQVQRLFRPFSQADTSTTRRFGGTGLGLTISRRLAQGLGGDISVVSTPGRGSTFMVSVATGPLDGVGMIDLGSLCDVADRKQVAGNTNAPQAKLKSRRILVAEDGVDNQRLIKFHLVRAGAEIDLVDNGKAAVDFALEAKRVGRPYDVVIMDMQMPMMDGYQATRELRSQGYEHPIIALTAHAMTGDREKCLEAGCDDFASKPIDRKRLIEQLHRQTTSMPSPIASNSP</sequence>
<keyword evidence="9" id="KW-0902">Two-component regulatory system</keyword>
<dbReference type="Pfam" id="PF02518">
    <property type="entry name" value="HATPase_c"/>
    <property type="match status" value="1"/>
</dbReference>
<evidence type="ECO:0000256" key="5">
    <source>
        <dbReference type="ARBA" id="ARBA00022679"/>
    </source>
</evidence>
<feature type="domain" description="Response regulatory" evidence="15">
    <location>
        <begin position="511"/>
        <end position="630"/>
    </location>
</feature>
<keyword evidence="4 12" id="KW-0597">Phosphoprotein</keyword>
<dbReference type="Pfam" id="PF00512">
    <property type="entry name" value="HisKA"/>
    <property type="match status" value="1"/>
</dbReference>
<dbReference type="OrthoDB" id="229369at2"/>
<dbReference type="CDD" id="cd16922">
    <property type="entry name" value="HATPase_EvgS-ArcB-TorS-like"/>
    <property type="match status" value="1"/>
</dbReference>
<dbReference type="InterPro" id="IPR005467">
    <property type="entry name" value="His_kinase_dom"/>
</dbReference>
<dbReference type="InterPro" id="IPR004358">
    <property type="entry name" value="Sig_transdc_His_kin-like_C"/>
</dbReference>
<dbReference type="Gene3D" id="1.10.287.130">
    <property type="match status" value="1"/>
</dbReference>
<keyword evidence="5 16" id="KW-0808">Transferase</keyword>
<dbReference type="SMART" id="SM00448">
    <property type="entry name" value="REC"/>
    <property type="match status" value="1"/>
</dbReference>
<dbReference type="SMART" id="SM00387">
    <property type="entry name" value="HATPase_c"/>
    <property type="match status" value="1"/>
</dbReference>
<keyword evidence="6" id="KW-0547">Nucleotide-binding</keyword>
<name>A0A518B856_9BACT</name>
<evidence type="ECO:0000313" key="17">
    <source>
        <dbReference type="Proteomes" id="UP000317093"/>
    </source>
</evidence>
<dbReference type="KEGG" id="knv:Pan216_40320"/>
<dbReference type="EC" id="2.7.13.3" evidence="3"/>
<evidence type="ECO:0000256" key="8">
    <source>
        <dbReference type="ARBA" id="ARBA00022840"/>
    </source>
</evidence>
<dbReference type="SUPFAM" id="SSF52172">
    <property type="entry name" value="CheY-like"/>
    <property type="match status" value="1"/>
</dbReference>
<comment type="catalytic activity">
    <reaction evidence="1">
        <text>ATP + protein L-histidine = ADP + protein N-phospho-L-histidine.</text>
        <dbReference type="EC" id="2.7.13.3"/>
    </reaction>
</comment>
<dbReference type="SUPFAM" id="SSF47384">
    <property type="entry name" value="Homodimeric domain of signal transducing histidine kinase"/>
    <property type="match status" value="1"/>
</dbReference>
<keyword evidence="17" id="KW-1185">Reference proteome</keyword>
<gene>
    <name evidence="16" type="primary">barA_6</name>
    <name evidence="16" type="ORF">Pan216_40320</name>
</gene>
<dbReference type="InterPro" id="IPR001789">
    <property type="entry name" value="Sig_transdc_resp-reg_receiver"/>
</dbReference>
<dbReference type="AlphaFoldDB" id="A0A518B856"/>
<evidence type="ECO:0000256" key="1">
    <source>
        <dbReference type="ARBA" id="ARBA00000085"/>
    </source>
</evidence>
<dbReference type="SUPFAM" id="SSF55874">
    <property type="entry name" value="ATPase domain of HSP90 chaperone/DNA topoisomerase II/histidine kinase"/>
    <property type="match status" value="1"/>
</dbReference>
<evidence type="ECO:0000256" key="4">
    <source>
        <dbReference type="ARBA" id="ARBA00022553"/>
    </source>
</evidence>
<dbReference type="PROSITE" id="PS50109">
    <property type="entry name" value="HIS_KIN"/>
    <property type="match status" value="1"/>
</dbReference>
<keyword evidence="8" id="KW-0067">ATP-binding</keyword>
<dbReference type="GO" id="GO:0016020">
    <property type="term" value="C:membrane"/>
    <property type="evidence" value="ECO:0007669"/>
    <property type="project" value="UniProtKB-SubCell"/>
</dbReference>
<protein>
    <recommendedName>
        <fullName evidence="3">histidine kinase</fullName>
        <ecNumber evidence="3">2.7.13.3</ecNumber>
    </recommendedName>
</protein>
<dbReference type="PRINTS" id="PR00344">
    <property type="entry name" value="BCTRLSENSOR"/>
</dbReference>
<dbReference type="FunFam" id="3.30.565.10:FF:000010">
    <property type="entry name" value="Sensor histidine kinase RcsC"/>
    <property type="match status" value="1"/>
</dbReference>
<reference evidence="16 17" key="1">
    <citation type="submission" date="2019-02" db="EMBL/GenBank/DDBJ databases">
        <title>Deep-cultivation of Planctomycetes and their phenomic and genomic characterization uncovers novel biology.</title>
        <authorList>
            <person name="Wiegand S."/>
            <person name="Jogler M."/>
            <person name="Boedeker C."/>
            <person name="Pinto D."/>
            <person name="Vollmers J."/>
            <person name="Rivas-Marin E."/>
            <person name="Kohn T."/>
            <person name="Peeters S.H."/>
            <person name="Heuer A."/>
            <person name="Rast P."/>
            <person name="Oberbeckmann S."/>
            <person name="Bunk B."/>
            <person name="Jeske O."/>
            <person name="Meyerdierks A."/>
            <person name="Storesund J.E."/>
            <person name="Kallscheuer N."/>
            <person name="Luecker S."/>
            <person name="Lage O.M."/>
            <person name="Pohl T."/>
            <person name="Merkel B.J."/>
            <person name="Hornburger P."/>
            <person name="Mueller R.-W."/>
            <person name="Bruemmer F."/>
            <person name="Labrenz M."/>
            <person name="Spormann A.M."/>
            <person name="Op den Camp H."/>
            <person name="Overmann J."/>
            <person name="Amann R."/>
            <person name="Jetten M.S.M."/>
            <person name="Mascher T."/>
            <person name="Medema M.H."/>
            <person name="Devos D.P."/>
            <person name="Kaster A.-K."/>
            <person name="Ovreas L."/>
            <person name="Rohde M."/>
            <person name="Galperin M.Y."/>
            <person name="Jogler C."/>
        </authorList>
    </citation>
    <scope>NUCLEOTIDE SEQUENCE [LARGE SCALE GENOMIC DNA]</scope>
    <source>
        <strain evidence="16 17">Pan216</strain>
    </source>
</reference>
<evidence type="ECO:0000256" key="11">
    <source>
        <dbReference type="ARBA" id="ARBA00023306"/>
    </source>
</evidence>
<evidence type="ECO:0000256" key="9">
    <source>
        <dbReference type="ARBA" id="ARBA00023012"/>
    </source>
</evidence>
<keyword evidence="11" id="KW-0131">Cell cycle</keyword>
<dbReference type="GO" id="GO:0005524">
    <property type="term" value="F:ATP binding"/>
    <property type="evidence" value="ECO:0007669"/>
    <property type="project" value="UniProtKB-KW"/>
</dbReference>
<proteinExistence type="predicted"/>
<evidence type="ECO:0000256" key="13">
    <source>
        <dbReference type="SAM" id="Coils"/>
    </source>
</evidence>
<dbReference type="CDD" id="cd00082">
    <property type="entry name" value="HisKA"/>
    <property type="match status" value="1"/>
</dbReference>
<dbReference type="FunFam" id="1.10.287.130:FF:000038">
    <property type="entry name" value="Sensory transduction histidine kinase"/>
    <property type="match status" value="1"/>
</dbReference>
<evidence type="ECO:0000256" key="12">
    <source>
        <dbReference type="PROSITE-ProRule" id="PRU00169"/>
    </source>
</evidence>
<evidence type="ECO:0000256" key="10">
    <source>
        <dbReference type="ARBA" id="ARBA00023136"/>
    </source>
</evidence>
<feature type="modified residue" description="4-aspartylphosphate" evidence="12">
    <location>
        <position position="565"/>
    </location>
</feature>
<feature type="coiled-coil region" evidence="13">
    <location>
        <begin position="138"/>
        <end position="243"/>
    </location>
</feature>
<dbReference type="PROSITE" id="PS50110">
    <property type="entry name" value="RESPONSE_REGULATORY"/>
    <property type="match status" value="1"/>
</dbReference>
<feature type="domain" description="Histidine kinase" evidence="14">
    <location>
        <begin position="250"/>
        <end position="475"/>
    </location>
</feature>